<organism evidence="3 4">
    <name type="scientific">Ovis ammon polii</name>
    <dbReference type="NCBI Taxonomy" id="230172"/>
    <lineage>
        <taxon>Eukaryota</taxon>
        <taxon>Metazoa</taxon>
        <taxon>Chordata</taxon>
        <taxon>Craniata</taxon>
        <taxon>Vertebrata</taxon>
        <taxon>Euteleostomi</taxon>
        <taxon>Mammalia</taxon>
        <taxon>Eutheria</taxon>
        <taxon>Laurasiatheria</taxon>
        <taxon>Artiodactyla</taxon>
        <taxon>Ruminantia</taxon>
        <taxon>Pecora</taxon>
        <taxon>Bovidae</taxon>
        <taxon>Caprinae</taxon>
        <taxon>Ovis</taxon>
    </lineage>
</organism>
<comment type="caution">
    <text evidence="3">The sequence shown here is derived from an EMBL/GenBank/DDBJ whole genome shotgun (WGS) entry which is preliminary data.</text>
</comment>
<feature type="region of interest" description="Disordered" evidence="1">
    <location>
        <begin position="424"/>
        <end position="454"/>
    </location>
</feature>
<feature type="region of interest" description="Disordered" evidence="1">
    <location>
        <begin position="377"/>
        <end position="403"/>
    </location>
</feature>
<dbReference type="PANTHER" id="PTHR23093">
    <property type="entry name" value="SIMILAR TO CHROMOSOME 3 OPEN READING FRAME 20"/>
    <property type="match status" value="1"/>
</dbReference>
<feature type="domain" description="FAM194 C-terminal" evidence="2">
    <location>
        <begin position="171"/>
        <end position="372"/>
    </location>
</feature>
<reference evidence="3" key="1">
    <citation type="submission" date="2022-03" db="EMBL/GenBank/DDBJ databases">
        <title>Genomic analyses of argali, domestic sheep and their hybrids provide insights into chromosomal evolution, heterosis and genetic basis of agronomic traits.</title>
        <authorList>
            <person name="Li M."/>
        </authorList>
    </citation>
    <scope>NUCLEOTIDE SEQUENCE</scope>
    <source>
        <strain evidence="3">CAU-MHL-2022a</strain>
        <tissue evidence="3">Skin</tissue>
    </source>
</reference>
<sequence length="483" mass="55715">MPLLWLCLPPLKATEFDNKESFWDRVLKDPISTLEGDEVFEDEVSTPSYQSVFRTVLKEMAVRDELEEDITIPLTGHLEGETRRKLGILLKKNFEKYKETILWIMRKRETIVSQRTAESVFTFHFCNIPPQDEEEEVEPEKEVKKARRVVRRTKTLELDTDWINSRIKVLQGDGKITFYPNEIIFQILFPDGSGQIYYPSGHLAMLILSIKEGKFTYIILEDSAKTCIRALINNSGHATFHDENGDIWLSLSQNLGYYFAKDEYQKAWNWWDLSLHVHAPPIQPISLKINQYIEVQIRSQDKIIFHFTHHEKRICLNLGTKYKYITLEVLSEMKKKSVLAMEVSPTAQKIQILLGKMSRILRLLTIPDLESFTWQRDTHSVKQHQPAASPPARGGEARKDPQSKPLQSLGPFWALVTVTNSSSVQQLPPFQGPEEEQTDKLVKTPPPEEELLKGSNEAPVFWEAAFPPPIPAGSFDKWPLFKN</sequence>
<dbReference type="AlphaFoldDB" id="A0AAD4U2L4"/>
<name>A0AAD4U2L4_OVIAM</name>
<keyword evidence="4" id="KW-1185">Reference proteome</keyword>
<protein>
    <recommendedName>
        <fullName evidence="2">FAM194 C-terminal domain-containing protein</fullName>
    </recommendedName>
</protein>
<evidence type="ECO:0000256" key="1">
    <source>
        <dbReference type="SAM" id="MobiDB-lite"/>
    </source>
</evidence>
<dbReference type="InterPro" id="IPR029281">
    <property type="entry name" value="FAM194_C"/>
</dbReference>
<dbReference type="PANTHER" id="PTHR23093:SF17">
    <property type="entry name" value="GLUTAMATE-RICH PROTEIN 6B"/>
    <property type="match status" value="1"/>
</dbReference>
<evidence type="ECO:0000313" key="3">
    <source>
        <dbReference type="EMBL" id="KAI4538682.1"/>
    </source>
</evidence>
<gene>
    <name evidence="3" type="ORF">MG293_010949</name>
</gene>
<dbReference type="EMBL" id="JAKZEL010000012">
    <property type="protein sequence ID" value="KAI4538682.1"/>
    <property type="molecule type" value="Genomic_DNA"/>
</dbReference>
<accession>A0AAD4U2L4</accession>
<dbReference type="Proteomes" id="UP001214576">
    <property type="component" value="Unassembled WGS sequence"/>
</dbReference>
<proteinExistence type="predicted"/>
<evidence type="ECO:0000259" key="2">
    <source>
        <dbReference type="Pfam" id="PF14977"/>
    </source>
</evidence>
<dbReference type="Pfam" id="PF14977">
    <property type="entry name" value="FAM194"/>
    <property type="match status" value="1"/>
</dbReference>
<evidence type="ECO:0000313" key="4">
    <source>
        <dbReference type="Proteomes" id="UP001214576"/>
    </source>
</evidence>